<accession>A0ACB9NH74</accession>
<proteinExistence type="predicted"/>
<dbReference type="EMBL" id="CM039431">
    <property type="protein sequence ID" value="KAI4335282.1"/>
    <property type="molecule type" value="Genomic_DNA"/>
</dbReference>
<keyword evidence="2" id="KW-1185">Reference proteome</keyword>
<organism evidence="1 2">
    <name type="scientific">Bauhinia variegata</name>
    <name type="common">Purple orchid tree</name>
    <name type="synonym">Phanera variegata</name>
    <dbReference type="NCBI Taxonomy" id="167791"/>
    <lineage>
        <taxon>Eukaryota</taxon>
        <taxon>Viridiplantae</taxon>
        <taxon>Streptophyta</taxon>
        <taxon>Embryophyta</taxon>
        <taxon>Tracheophyta</taxon>
        <taxon>Spermatophyta</taxon>
        <taxon>Magnoliopsida</taxon>
        <taxon>eudicotyledons</taxon>
        <taxon>Gunneridae</taxon>
        <taxon>Pentapetalae</taxon>
        <taxon>rosids</taxon>
        <taxon>fabids</taxon>
        <taxon>Fabales</taxon>
        <taxon>Fabaceae</taxon>
        <taxon>Cercidoideae</taxon>
        <taxon>Cercideae</taxon>
        <taxon>Bauhiniinae</taxon>
        <taxon>Bauhinia</taxon>
    </lineage>
</organism>
<gene>
    <name evidence="1" type="ORF">L6164_013944</name>
</gene>
<name>A0ACB9NH74_BAUVA</name>
<reference evidence="1 2" key="1">
    <citation type="journal article" date="2022" name="DNA Res.">
        <title>Chromosomal-level genome assembly of the orchid tree Bauhinia variegata (Leguminosae; Cercidoideae) supports the allotetraploid origin hypothesis of Bauhinia.</title>
        <authorList>
            <person name="Zhong Y."/>
            <person name="Chen Y."/>
            <person name="Zheng D."/>
            <person name="Pang J."/>
            <person name="Liu Y."/>
            <person name="Luo S."/>
            <person name="Meng S."/>
            <person name="Qian L."/>
            <person name="Wei D."/>
            <person name="Dai S."/>
            <person name="Zhou R."/>
        </authorList>
    </citation>
    <scope>NUCLEOTIDE SEQUENCE [LARGE SCALE GENOMIC DNA]</scope>
    <source>
        <strain evidence="1">BV-YZ2020</strain>
    </source>
</reference>
<comment type="caution">
    <text evidence="1">The sequence shown here is derived from an EMBL/GenBank/DDBJ whole genome shotgun (WGS) entry which is preliminary data.</text>
</comment>
<evidence type="ECO:0000313" key="2">
    <source>
        <dbReference type="Proteomes" id="UP000828941"/>
    </source>
</evidence>
<dbReference type="Proteomes" id="UP000828941">
    <property type="component" value="Chromosome 6"/>
</dbReference>
<sequence>MEETPLGNSEPTPSGNLVGFPRYRRSHLRGETYRTLVCILSHCYGKSQLSHISQIRNVTENLNNKDNGDDGMGQASLENESESVKFVIPEITDCKDNVHEKETHYENLEVVGLQGEECSDTKMAINEIELMMEVENDEDSSRRQEMMICEDKEATSKQAKVASKEQQLIDELEQIVQGTEKLGCENGLTTALSLGLNEKQNSSSEVELMDNLVEHVEFQQSDMNKSRTASEPRLEGLNQDAPPSFGSYSLAEVSKSSMQEQSSLSGLGKSSTRQEIQPNEMEFTKPICSSVGSLPAIEEVQFEKEEQSCLKVVEEMQVSLDQDMIDEVLNLSNFDGDKSLLDTGGLEAKQGMQHDEEQLEKLFCVNDGANSSSHVIEEGDIEEGEISDDYGTNGNLFDMPSADSLMLQQKKVGNVQKHKNLIENLVYPSNIPYGEKQEDQPVRSSKLVELREIDEVATSKETIKSEDAGKYYSMQETGKSNCKDIRCKEVTGDHANSSKVELKAGVNSKKKRGPVSEEKKAKKKEKKRKKRAEMNRKLGVKRLKLPLIVKPKAIVYCRHFLKGRCHEGDKCKFSHDTVPLTKSKPCCHFARQTCMKGDDCPFDHQLSKYPCSNFASRGSCSRGDACMFSHQMPTKEDIPTSPNDCRADTKSPMLPVNTNFSKPLKISGTSASQQNQFSGSSGIHSYISGKQEEASTEQKSFKMAPKGVSFINVGKSPLLNPGALKQGTVTPNRGGAAQIGTATDQSASVTSQNLEVSKKKPVVAPRGINFLSFGKGCVTGSKISDSSCLNRENIVKFPRLGNFDLLEQLNLSLKNDDSSKVGIGTKQQVQQTVLCSNDILKDTQSEAKAMDPNIPRKASIDVSTTDNSQGQSLTRCVQESVKASNNSQTSIVSLSMPPVSPLALGQSSERLTSGHCKNASKSAHKVLMSTLAFAAEHESGIKMKSSTGSPAVKSENRKEIL</sequence>
<evidence type="ECO:0000313" key="1">
    <source>
        <dbReference type="EMBL" id="KAI4335282.1"/>
    </source>
</evidence>
<protein>
    <submittedName>
        <fullName evidence="1">Uncharacterized protein</fullName>
    </submittedName>
</protein>